<dbReference type="PANTHER" id="PTHR45586">
    <property type="entry name" value="TPR REPEAT-CONTAINING PROTEIN PA4667"/>
    <property type="match status" value="1"/>
</dbReference>
<gene>
    <name evidence="4" type="ORF">FG486_10990</name>
</gene>
<dbReference type="PANTHER" id="PTHR45586:SF1">
    <property type="entry name" value="LIPOPOLYSACCHARIDE ASSEMBLY PROTEIN B"/>
    <property type="match status" value="1"/>
</dbReference>
<reference evidence="4 5" key="1">
    <citation type="journal article" date="1994" name="Int. J. Syst. Bacteriol.">
        <title>Phylogenetic positions of novel aerobic, bacteriochlorophyll a-containing bacteria and description of Roseococcus thiosulfatophilus gen. nov., sp. nov., Erythromicrobium ramosum gen. nov., sp. nov., and Erythrobacter litoralis sp. nov.</title>
        <authorList>
            <person name="Yurkov V."/>
            <person name="Stackebrandt E."/>
            <person name="Holmes A."/>
            <person name="Fuerst J.A."/>
            <person name="Hugenholtz P."/>
            <person name="Golecki J."/>
            <person name="Gad'on N."/>
            <person name="Gorlenko V.M."/>
            <person name="Kompantseva E.I."/>
            <person name="Drews G."/>
        </authorList>
    </citation>
    <scope>NUCLEOTIDE SEQUENCE [LARGE SCALE GENOMIC DNA]</scope>
    <source>
        <strain evidence="4 5">KR-99</strain>
    </source>
</reference>
<dbReference type="InterPro" id="IPR012668">
    <property type="entry name" value="CHP02466"/>
</dbReference>
<evidence type="ECO:0000256" key="3">
    <source>
        <dbReference type="PROSITE-ProRule" id="PRU00339"/>
    </source>
</evidence>
<evidence type="ECO:0000313" key="5">
    <source>
        <dbReference type="Proteomes" id="UP000589292"/>
    </source>
</evidence>
<dbReference type="Pfam" id="PF07721">
    <property type="entry name" value="TPR_4"/>
    <property type="match status" value="1"/>
</dbReference>
<dbReference type="InterPro" id="IPR051012">
    <property type="entry name" value="CellSynth/LPSAsmb/PSIAsmb"/>
</dbReference>
<keyword evidence="5" id="KW-1185">Reference proteome</keyword>
<dbReference type="EMBL" id="VDES01000002">
    <property type="protein sequence ID" value="MBA1374865.1"/>
    <property type="molecule type" value="Genomic_DNA"/>
</dbReference>
<dbReference type="Gene3D" id="2.60.120.620">
    <property type="entry name" value="q2cbj1_9rhob like domain"/>
    <property type="match status" value="1"/>
</dbReference>
<evidence type="ECO:0000256" key="2">
    <source>
        <dbReference type="ARBA" id="ARBA00022803"/>
    </source>
</evidence>
<dbReference type="Pfam" id="PF13759">
    <property type="entry name" value="2OG-FeII_Oxy_5"/>
    <property type="match status" value="1"/>
</dbReference>
<accession>A0A7V8REM4</accession>
<dbReference type="Pfam" id="PF13432">
    <property type="entry name" value="TPR_16"/>
    <property type="match status" value="1"/>
</dbReference>
<dbReference type="SUPFAM" id="SSF48452">
    <property type="entry name" value="TPR-like"/>
    <property type="match status" value="2"/>
</dbReference>
<name>A0A7V8REM4_9SPHN</name>
<dbReference type="AlphaFoldDB" id="A0A7V8REM4"/>
<evidence type="ECO:0000256" key="1">
    <source>
        <dbReference type="ARBA" id="ARBA00022737"/>
    </source>
</evidence>
<protein>
    <submittedName>
        <fullName evidence="4">Tetratricopeptide repeat protein</fullName>
    </submittedName>
</protein>
<sequence>MALPPGPAQQIIPRAMAQLKAGDAAAARLTFYGLPPADQAHPDCLFVRALIDRALGRLDDARQALATAIETDAMIPQLWKLYAEVLDAQGNPAEALRAVDRAAALAPGYVDAWHDMAVLAIRTGEHDLAEQALVNLAKVKPDDARLPSLRATLAQARGDHDAAVEGFRAVLGAKSNDRRALHNLAVSLRETDRHEEALAAVEAALRHRIDLPETHTLRAHLLAELGRYDAAIDQYRDVIARFPEFLDAHETFARLLPQLEGGSALALNGYRASLGDRPESRPLWLSAIATAKALGEVDQMRAWADEALARFGDTPDMLFLRATADIAARDWQAAKPRLESLVAAHPDSHSAQLNLAHVLLAQGDAKTAEVHALEASRLNRDDQSAWSLLTIIWRLLGDPREAWLADYDRFVMPVDLAAPEGWSDIASFLADLKPVLEALHTTQLHPAEQTLRGGTQTRGLLFQKRHPAIQGLKQSIHHAIVSQLANLSFDMDHPFLGRMGDDIRFAGSWSVRLASEGFHVSHIHPAGWLSSACYISLPPEVARGDDNAGALQFGVPDSVFGLDLEPRRIVAPAEGRLVIFPSYLWHGTLPFESADHRMTVAFDAMPQAVLSMNNILV</sequence>
<keyword evidence="1" id="KW-0677">Repeat</keyword>
<feature type="repeat" description="TPR" evidence="3">
    <location>
        <begin position="212"/>
        <end position="245"/>
    </location>
</feature>
<dbReference type="PROSITE" id="PS50005">
    <property type="entry name" value="TPR"/>
    <property type="match status" value="1"/>
</dbReference>
<dbReference type="InterPro" id="IPR011717">
    <property type="entry name" value="TPR-4"/>
</dbReference>
<dbReference type="InterPro" id="IPR019734">
    <property type="entry name" value="TPR_rpt"/>
</dbReference>
<keyword evidence="2 3" id="KW-0802">TPR repeat</keyword>
<proteinExistence type="predicted"/>
<dbReference type="Proteomes" id="UP000589292">
    <property type="component" value="Unassembled WGS sequence"/>
</dbReference>
<dbReference type="SMART" id="SM00028">
    <property type="entry name" value="TPR"/>
    <property type="match status" value="7"/>
</dbReference>
<organism evidence="4 5">
    <name type="scientific">Sphingomonas ursincola</name>
    <dbReference type="NCBI Taxonomy" id="56361"/>
    <lineage>
        <taxon>Bacteria</taxon>
        <taxon>Pseudomonadati</taxon>
        <taxon>Pseudomonadota</taxon>
        <taxon>Alphaproteobacteria</taxon>
        <taxon>Sphingomonadales</taxon>
        <taxon>Sphingomonadaceae</taxon>
        <taxon>Sphingomonas</taxon>
    </lineage>
</organism>
<dbReference type="InterPro" id="IPR011990">
    <property type="entry name" value="TPR-like_helical_dom_sf"/>
</dbReference>
<evidence type="ECO:0000313" key="4">
    <source>
        <dbReference type="EMBL" id="MBA1374865.1"/>
    </source>
</evidence>
<comment type="caution">
    <text evidence="4">The sequence shown here is derived from an EMBL/GenBank/DDBJ whole genome shotgun (WGS) entry which is preliminary data.</text>
</comment>
<dbReference type="RefSeq" id="WP_181267520.1">
    <property type="nucleotide sequence ID" value="NZ_BAAAGB010000001.1"/>
</dbReference>
<dbReference type="Pfam" id="PF14559">
    <property type="entry name" value="TPR_19"/>
    <property type="match status" value="2"/>
</dbReference>
<dbReference type="Gene3D" id="1.25.40.10">
    <property type="entry name" value="Tetratricopeptide repeat domain"/>
    <property type="match status" value="2"/>
</dbReference>
<dbReference type="GO" id="GO:0042802">
    <property type="term" value="F:identical protein binding"/>
    <property type="evidence" value="ECO:0007669"/>
    <property type="project" value="InterPro"/>
</dbReference>